<sequence length="398" mass="43423">MLRRRSKAVGGKQGLMSDPYSLSSSSGNSHNKPTASSLFPSPSLFRSFSSKSFSDHEAAMMSPTSILETKHLSSFGNLLHSDTLPKNPPLENASAAATDTVTESKHHPWDSSGQEPIGLGIVDALTDDKAMQSSNPQRRMVLFGSQLKIQIPSVCSSSGSPPARSMELPSSPIEFGIKNKDSQLALFSPVLRSLGHEAPAASSSPWAFTTGSISVSEMELSEDYTCVISHGPNPKTTHIFDNCIVESCGDEFTAVMKESSPLPSHEGCSADDFLCCACKKNLGEEMDIPVNRFLWSCLGSSSLRIHSCNRQPDQTRNTFLHDATILQNSLMNLFDQLLCKKSQCRLPTERDVLIPCHFHNQDQTPVLNFVEMWLLSKAVHAWGRHVSCGCCWGPPIPL</sequence>
<dbReference type="OrthoDB" id="696746at2759"/>
<gene>
    <name evidence="2" type="ORF">GSMUA_81430.1</name>
</gene>
<dbReference type="EnsemblPlants" id="Ma08_t20600.3">
    <property type="protein sequence ID" value="Ma08_p20600.3"/>
    <property type="gene ID" value="Ma08_g20600"/>
</dbReference>
<evidence type="ECO:0000313" key="3">
    <source>
        <dbReference type="EnsemblPlants" id="Ma08_p20600.3"/>
    </source>
</evidence>
<feature type="region of interest" description="Disordered" evidence="1">
    <location>
        <begin position="83"/>
        <end position="116"/>
    </location>
</feature>
<dbReference type="PANTHER" id="PTHR46443:SF3">
    <property type="entry name" value="PROTEIN MARD1"/>
    <property type="match status" value="1"/>
</dbReference>
<dbReference type="InParanoid" id="A0A804K8V6"/>
<feature type="region of interest" description="Disordered" evidence="1">
    <location>
        <begin position="1"/>
        <end position="41"/>
    </location>
</feature>
<accession>A0A804K8V6</accession>
<name>A0A804K8V6_MUSAM</name>
<feature type="compositionally biased region" description="Low complexity" evidence="1">
    <location>
        <begin position="17"/>
        <end position="29"/>
    </location>
</feature>
<dbReference type="InterPro" id="IPR044593">
    <property type="entry name" value="FLZ8/MARD1"/>
</dbReference>
<dbReference type="FunCoup" id="A0A804K8V6">
    <property type="interactions" value="2225"/>
</dbReference>
<reference evidence="2" key="1">
    <citation type="submission" date="2021-03" db="EMBL/GenBank/DDBJ databases">
        <authorList>
            <consortium name="Genoscope - CEA"/>
            <person name="William W."/>
        </authorList>
    </citation>
    <scope>NUCLEOTIDE SEQUENCE</scope>
    <source>
        <strain evidence="2">Doubled-haploid Pahang</strain>
    </source>
</reference>
<dbReference type="Proteomes" id="UP000012960">
    <property type="component" value="Unplaced"/>
</dbReference>
<dbReference type="AlphaFoldDB" id="A0A804K8V6"/>
<dbReference type="PANTHER" id="PTHR46443">
    <property type="entry name" value="FCS-LIKE ZINC FINGER 8"/>
    <property type="match status" value="1"/>
</dbReference>
<reference evidence="3" key="2">
    <citation type="submission" date="2021-05" db="UniProtKB">
        <authorList>
            <consortium name="EnsemblPlants"/>
        </authorList>
    </citation>
    <scope>IDENTIFICATION</scope>
    <source>
        <strain evidence="3">subsp. malaccensis</strain>
    </source>
</reference>
<evidence type="ECO:0000313" key="4">
    <source>
        <dbReference type="Proteomes" id="UP000012960"/>
    </source>
</evidence>
<organism evidence="3 4">
    <name type="scientific">Musa acuminata subsp. malaccensis</name>
    <name type="common">Wild banana</name>
    <name type="synonym">Musa malaccensis</name>
    <dbReference type="NCBI Taxonomy" id="214687"/>
    <lineage>
        <taxon>Eukaryota</taxon>
        <taxon>Viridiplantae</taxon>
        <taxon>Streptophyta</taxon>
        <taxon>Embryophyta</taxon>
        <taxon>Tracheophyta</taxon>
        <taxon>Spermatophyta</taxon>
        <taxon>Magnoliopsida</taxon>
        <taxon>Liliopsida</taxon>
        <taxon>Zingiberales</taxon>
        <taxon>Musaceae</taxon>
        <taxon>Musa</taxon>
    </lineage>
</organism>
<evidence type="ECO:0000313" key="2">
    <source>
        <dbReference type="EMBL" id="CAG1832223.1"/>
    </source>
</evidence>
<keyword evidence="4" id="KW-1185">Reference proteome</keyword>
<dbReference type="Gramene" id="Ma08_t20600.3">
    <property type="protein sequence ID" value="Ma08_p20600.3"/>
    <property type="gene ID" value="Ma08_g20600"/>
</dbReference>
<proteinExistence type="predicted"/>
<dbReference type="EMBL" id="HG996472">
    <property type="protein sequence ID" value="CAG1832223.1"/>
    <property type="molecule type" value="Genomic_DNA"/>
</dbReference>
<protein>
    <submittedName>
        <fullName evidence="2">(wild Malaysian banana) hypothetical protein</fullName>
    </submittedName>
</protein>
<evidence type="ECO:0000256" key="1">
    <source>
        <dbReference type="SAM" id="MobiDB-lite"/>
    </source>
</evidence>